<evidence type="ECO:0000313" key="11">
    <source>
        <dbReference type="Proteomes" id="UP001053296"/>
    </source>
</evidence>
<keyword evidence="2" id="KW-1003">Cell membrane</keyword>
<organism evidence="10 11">
    <name type="scientific">Pseudodesulfovibrio sediminis</name>
    <dbReference type="NCBI Taxonomy" id="2810563"/>
    <lineage>
        <taxon>Bacteria</taxon>
        <taxon>Pseudomonadati</taxon>
        <taxon>Thermodesulfobacteriota</taxon>
        <taxon>Desulfovibrionia</taxon>
        <taxon>Desulfovibrionales</taxon>
        <taxon>Desulfovibrionaceae</taxon>
    </lineage>
</organism>
<dbReference type="Proteomes" id="UP001053296">
    <property type="component" value="Chromosome"/>
</dbReference>
<comment type="similarity">
    <text evidence="6">Belongs to the ABC-4 integral membrane protein family.</text>
</comment>
<evidence type="ECO:0000256" key="6">
    <source>
        <dbReference type="ARBA" id="ARBA00038076"/>
    </source>
</evidence>
<keyword evidence="4 7" id="KW-1133">Transmembrane helix</keyword>
<evidence type="ECO:0000256" key="7">
    <source>
        <dbReference type="SAM" id="Phobius"/>
    </source>
</evidence>
<gene>
    <name evidence="10" type="ORF">PSDVSF_14680</name>
</gene>
<feature type="transmembrane region" description="Helical" evidence="7">
    <location>
        <begin position="379"/>
        <end position="398"/>
    </location>
</feature>
<keyword evidence="3 7" id="KW-0812">Transmembrane</keyword>
<evidence type="ECO:0000256" key="4">
    <source>
        <dbReference type="ARBA" id="ARBA00022989"/>
    </source>
</evidence>
<evidence type="ECO:0000259" key="8">
    <source>
        <dbReference type="Pfam" id="PF02687"/>
    </source>
</evidence>
<feature type="transmembrane region" description="Helical" evidence="7">
    <location>
        <begin position="281"/>
        <end position="306"/>
    </location>
</feature>
<proteinExistence type="inferred from homology"/>
<dbReference type="Pfam" id="PF02687">
    <property type="entry name" value="FtsX"/>
    <property type="match status" value="1"/>
</dbReference>
<feature type="transmembrane region" description="Helical" evidence="7">
    <location>
        <begin position="326"/>
        <end position="359"/>
    </location>
</feature>
<feature type="transmembrane region" description="Helical" evidence="7">
    <location>
        <begin position="21"/>
        <end position="43"/>
    </location>
</feature>
<keyword evidence="5 7" id="KW-0472">Membrane</keyword>
<feature type="domain" description="ABC3 transporter permease C-terminal" evidence="8">
    <location>
        <begin position="288"/>
        <end position="409"/>
    </location>
</feature>
<dbReference type="InterPro" id="IPR025857">
    <property type="entry name" value="MacB_PCD"/>
</dbReference>
<dbReference type="PANTHER" id="PTHR30572">
    <property type="entry name" value="MEMBRANE COMPONENT OF TRANSPORTER-RELATED"/>
    <property type="match status" value="1"/>
</dbReference>
<feature type="domain" description="MacB-like periplasmic core" evidence="9">
    <location>
        <begin position="19"/>
        <end position="243"/>
    </location>
</feature>
<evidence type="ECO:0000256" key="5">
    <source>
        <dbReference type="ARBA" id="ARBA00023136"/>
    </source>
</evidence>
<keyword evidence="11" id="KW-1185">Reference proteome</keyword>
<accession>A0ABM7P601</accession>
<name>A0ABM7P601_9BACT</name>
<dbReference type="Pfam" id="PF12704">
    <property type="entry name" value="MacB_PCD"/>
    <property type="match status" value="1"/>
</dbReference>
<evidence type="ECO:0000313" key="10">
    <source>
        <dbReference type="EMBL" id="BCS88226.1"/>
    </source>
</evidence>
<evidence type="ECO:0000259" key="9">
    <source>
        <dbReference type="Pfam" id="PF12704"/>
    </source>
</evidence>
<evidence type="ECO:0000256" key="3">
    <source>
        <dbReference type="ARBA" id="ARBA00022692"/>
    </source>
</evidence>
<dbReference type="RefSeq" id="WP_229595674.1">
    <property type="nucleotide sequence ID" value="NZ_AP024485.1"/>
</dbReference>
<dbReference type="PANTHER" id="PTHR30572:SF4">
    <property type="entry name" value="ABC TRANSPORTER PERMEASE YTRF"/>
    <property type="match status" value="1"/>
</dbReference>
<evidence type="ECO:0000256" key="2">
    <source>
        <dbReference type="ARBA" id="ARBA00022475"/>
    </source>
</evidence>
<protein>
    <submittedName>
        <fullName evidence="10">ABC transporter permease</fullName>
    </submittedName>
</protein>
<dbReference type="InterPro" id="IPR003838">
    <property type="entry name" value="ABC3_permease_C"/>
</dbReference>
<reference evidence="10" key="1">
    <citation type="journal article" date="2022" name="Arch. Microbiol.">
        <title>Pseudodesulfovibrio sediminis sp. nov., a mesophilic and neutrophilic sulfate-reducing bacterium isolated from sediment of a brackish lake.</title>
        <authorList>
            <person name="Takahashi A."/>
            <person name="Kojima H."/>
            <person name="Watanabe M."/>
            <person name="Fukui M."/>
        </authorList>
    </citation>
    <scope>NUCLEOTIDE SEQUENCE</scope>
    <source>
        <strain evidence="10">SF6</strain>
    </source>
</reference>
<dbReference type="EMBL" id="AP024485">
    <property type="protein sequence ID" value="BCS88226.1"/>
    <property type="molecule type" value="Genomic_DNA"/>
</dbReference>
<comment type="subcellular location">
    <subcellularLocation>
        <location evidence="1">Cell membrane</location>
        <topology evidence="1">Multi-pass membrane protein</topology>
    </subcellularLocation>
</comment>
<evidence type="ECO:0000256" key="1">
    <source>
        <dbReference type="ARBA" id="ARBA00004651"/>
    </source>
</evidence>
<dbReference type="InterPro" id="IPR050250">
    <property type="entry name" value="Macrolide_Exporter_MacB"/>
</dbReference>
<sequence length="416" mass="45080">MGNIFKIALRNLTRYKRRTMLTSLLIIIGVCMVVLFSGLAGSFKNMMIGIITDSSLGHIQVHKKGYVSSIDTLPLNMNLKPKAYQKLEAVLLNQKGIEAYAPRIKFGSMLSNYAESTSVRISAIAPDKERKVCTALHTRLKAEHDPATPLLKQGEVIIPERIARAMKIEPGAPVVLVATNKDGSVNGMEFVVAGLIEDILGPGGKDAYMHIDDARKLLRTKGAEVTEIVLRAKPGVPLKKVVMGLRKDLEGFLNKKGKPAFEVHTWEKLSPFSNIAGMIDLMIITVKIIMIAIVLISVLNVMLMSVFERIREIGTIAAMGTLPSKILALFVAEGFLLGLLGTIAGLVLGLGGLLIVKAMEISFTFGRMPGLMLRPEINVSELLIIGAIVLFASALAALQPAWKASKMEPVDALGHV</sequence>